<accession>G9NHS1</accession>
<feature type="compositionally biased region" description="Polar residues" evidence="1">
    <location>
        <begin position="66"/>
        <end position="80"/>
    </location>
</feature>
<name>G9NHS1_HYPAI</name>
<evidence type="ECO:0000313" key="3">
    <source>
        <dbReference type="Proteomes" id="UP000005426"/>
    </source>
</evidence>
<dbReference type="KEGG" id="tatv:25782552"/>
<comment type="caution">
    <text evidence="2">The sequence shown here is derived from an EMBL/GenBank/DDBJ whole genome shotgun (WGS) entry which is preliminary data.</text>
</comment>
<reference evidence="2 3" key="1">
    <citation type="journal article" date="2011" name="Genome Biol.">
        <title>Comparative genome sequence analysis underscores mycoparasitism as the ancestral life style of Trichoderma.</title>
        <authorList>
            <person name="Kubicek C.P."/>
            <person name="Herrera-Estrella A."/>
            <person name="Seidl-Seiboth V."/>
            <person name="Martinez D.A."/>
            <person name="Druzhinina I.S."/>
            <person name="Thon M."/>
            <person name="Zeilinger S."/>
            <person name="Casas-Flores S."/>
            <person name="Horwitz B.A."/>
            <person name="Mukherjee P.K."/>
            <person name="Mukherjee M."/>
            <person name="Kredics L."/>
            <person name="Alcaraz L.D."/>
            <person name="Aerts A."/>
            <person name="Antal Z."/>
            <person name="Atanasova L."/>
            <person name="Cervantes-Badillo M.G."/>
            <person name="Challacombe J."/>
            <person name="Chertkov O."/>
            <person name="McCluskey K."/>
            <person name="Coulpier F."/>
            <person name="Deshpande N."/>
            <person name="von Doehren H."/>
            <person name="Ebbole D.J."/>
            <person name="Esquivel-Naranjo E.U."/>
            <person name="Fekete E."/>
            <person name="Flipphi M."/>
            <person name="Glaser F."/>
            <person name="Gomez-Rodriguez E.Y."/>
            <person name="Gruber S."/>
            <person name="Han C."/>
            <person name="Henrissat B."/>
            <person name="Hermosa R."/>
            <person name="Hernandez-Onate M."/>
            <person name="Karaffa L."/>
            <person name="Kosti I."/>
            <person name="Le Crom S."/>
            <person name="Lindquist E."/>
            <person name="Lucas S."/>
            <person name="Luebeck M."/>
            <person name="Luebeck P.S."/>
            <person name="Margeot A."/>
            <person name="Metz B."/>
            <person name="Misra M."/>
            <person name="Nevalainen H."/>
            <person name="Omann M."/>
            <person name="Packer N."/>
            <person name="Perrone G."/>
            <person name="Uresti-Rivera E.E."/>
            <person name="Salamov A."/>
            <person name="Schmoll M."/>
            <person name="Seiboth B."/>
            <person name="Shapiro H."/>
            <person name="Sukno S."/>
            <person name="Tamayo-Ramos J.A."/>
            <person name="Tisch D."/>
            <person name="Wiest A."/>
            <person name="Wilkinson H.H."/>
            <person name="Zhang M."/>
            <person name="Coutinho P.M."/>
            <person name="Kenerley C.M."/>
            <person name="Monte E."/>
            <person name="Baker S.E."/>
            <person name="Grigoriev I.V."/>
        </authorList>
    </citation>
    <scope>NUCLEOTIDE SEQUENCE [LARGE SCALE GENOMIC DNA]</scope>
    <source>
        <strain evidence="3">ATCC 20476 / IMI 206040</strain>
    </source>
</reference>
<dbReference type="RefSeq" id="XP_013947967.1">
    <property type="nucleotide sequence ID" value="XM_014092492.1"/>
</dbReference>
<keyword evidence="3" id="KW-1185">Reference proteome</keyword>
<evidence type="ECO:0000313" key="2">
    <source>
        <dbReference type="EMBL" id="EHK49804.1"/>
    </source>
</evidence>
<dbReference type="EMBL" id="ABDG02000015">
    <property type="protein sequence ID" value="EHK49804.1"/>
    <property type="molecule type" value="Genomic_DNA"/>
</dbReference>
<dbReference type="GeneID" id="25782552"/>
<feature type="compositionally biased region" description="Basic and acidic residues" evidence="1">
    <location>
        <begin position="24"/>
        <end position="40"/>
    </location>
</feature>
<gene>
    <name evidence="2" type="ORF">TRIATDRAFT_304083</name>
</gene>
<evidence type="ECO:0000256" key="1">
    <source>
        <dbReference type="SAM" id="MobiDB-lite"/>
    </source>
</evidence>
<dbReference type="AlphaFoldDB" id="G9NHS1"/>
<organism evidence="2 3">
    <name type="scientific">Hypocrea atroviridis (strain ATCC 20476 / IMI 206040)</name>
    <name type="common">Trichoderma atroviride</name>
    <dbReference type="NCBI Taxonomy" id="452589"/>
    <lineage>
        <taxon>Eukaryota</taxon>
        <taxon>Fungi</taxon>
        <taxon>Dikarya</taxon>
        <taxon>Ascomycota</taxon>
        <taxon>Pezizomycotina</taxon>
        <taxon>Sordariomycetes</taxon>
        <taxon>Hypocreomycetidae</taxon>
        <taxon>Hypocreales</taxon>
        <taxon>Hypocreaceae</taxon>
        <taxon>Trichoderma</taxon>
    </lineage>
</organism>
<dbReference type="eggNOG" id="ENOG502RMMI">
    <property type="taxonomic scope" value="Eukaryota"/>
</dbReference>
<sequence length="187" mass="20650">MLSLAKASAPNTAKKRQLYSKLDAGVDSKRRRCEANDKVRKSNVKAQKSNNKARRSHANTAAPAVASSSLKVTETPSAGKQPSEEELCRGRRRWRAGSEPQGWDEKEWHTGDGMTASIEDRPEKPKKHDSKSTTDASTSSHDSDEEHQPFDLAFFDESSCESERIQPSSKALAASVQKLKMIQHSGK</sequence>
<dbReference type="OrthoDB" id="4898373at2759"/>
<feature type="region of interest" description="Disordered" evidence="1">
    <location>
        <begin position="1"/>
        <end position="152"/>
    </location>
</feature>
<proteinExistence type="predicted"/>
<dbReference type="HOGENOM" id="CLU_1447876_0_0_1"/>
<protein>
    <submittedName>
        <fullName evidence="2">Uncharacterized protein</fullName>
    </submittedName>
</protein>
<dbReference type="Proteomes" id="UP000005426">
    <property type="component" value="Unassembled WGS sequence"/>
</dbReference>